<name>E0NHN1_PEDAC</name>
<evidence type="ECO:0000313" key="2">
    <source>
        <dbReference type="EMBL" id="EFL95048.1"/>
    </source>
</evidence>
<evidence type="ECO:0000256" key="1">
    <source>
        <dbReference type="ARBA" id="ARBA00006007"/>
    </source>
</evidence>
<dbReference type="Proteomes" id="UP000004470">
    <property type="component" value="Unassembled WGS sequence"/>
</dbReference>
<dbReference type="EMBL" id="AEEG01000008">
    <property type="protein sequence ID" value="EFL95048.1"/>
    <property type="molecule type" value="Genomic_DNA"/>
</dbReference>
<organism evidence="2 3">
    <name type="scientific">Pediococcus acidilactici DSM 20284</name>
    <dbReference type="NCBI Taxonomy" id="862514"/>
    <lineage>
        <taxon>Bacteria</taxon>
        <taxon>Bacillati</taxon>
        <taxon>Bacillota</taxon>
        <taxon>Bacilli</taxon>
        <taxon>Lactobacillales</taxon>
        <taxon>Lactobacillaceae</taxon>
        <taxon>Pediococcus</taxon>
        <taxon>Pediococcus acidilactici group</taxon>
    </lineage>
</organism>
<sequence length="259" mass="29773">MEFKETKFMLKKRDFLGLFKNTKPIIAMLHLKGESHNDVFERFKKELDLFINNGIDGVIIEDYFGTYKDMDRALSYVNQQEISVPYGVNCLNVDQMGFSLAEEYHANFVQLDSVVGHVMPRDEDSIAAFIMQKRVEYEGAILGGVRFKYQPVLSNNTEYEDLQIAKERCDAICVTGDATGKETPIQKVKRFREGIGDFPLIVGAGMTPQNMSDQFRYADGAIIGSYFKQDHKAENEVSMDNVREVLKQVYKIREEYQHD</sequence>
<dbReference type="PANTHER" id="PTHR21381:SF3">
    <property type="entry name" value="SGC REGION PROTEIN SGCQ-RELATED"/>
    <property type="match status" value="1"/>
</dbReference>
<evidence type="ECO:0000313" key="3">
    <source>
        <dbReference type="Proteomes" id="UP000004470"/>
    </source>
</evidence>
<keyword evidence="3" id="KW-1185">Reference proteome</keyword>
<dbReference type="AlphaFoldDB" id="E0NHN1"/>
<accession>E0NHN1</accession>
<dbReference type="SUPFAM" id="SSF51366">
    <property type="entry name" value="Ribulose-phoshate binding barrel"/>
    <property type="match status" value="1"/>
</dbReference>
<reference evidence="2" key="1">
    <citation type="submission" date="2010-07" db="EMBL/GenBank/DDBJ databases">
        <authorList>
            <person name="Muzny D."/>
            <person name="Qin X."/>
            <person name="Deng J."/>
            <person name="Jiang H."/>
            <person name="Liu Y."/>
            <person name="Qu J."/>
            <person name="Song X.-Z."/>
            <person name="Zhang L."/>
            <person name="Thornton R."/>
            <person name="Coyle M."/>
            <person name="Francisco L."/>
            <person name="Jackson L."/>
            <person name="Javaid M."/>
            <person name="Korchina V."/>
            <person name="Kovar C."/>
            <person name="Mata R."/>
            <person name="Mathew T."/>
            <person name="Ngo R."/>
            <person name="Nguyen L."/>
            <person name="Nguyen N."/>
            <person name="Okwuonu G."/>
            <person name="Ongeri F."/>
            <person name="Pham C."/>
            <person name="Simmons D."/>
            <person name="Wilczek-Boney K."/>
            <person name="Hale W."/>
            <person name="Jakkamsetti A."/>
            <person name="Pham P."/>
            <person name="Ruth R."/>
            <person name="San Lucas F."/>
            <person name="Warren J."/>
            <person name="Zhang J."/>
            <person name="Zhao Z."/>
            <person name="Zhou C."/>
            <person name="Zhu D."/>
            <person name="Lee S."/>
            <person name="Bess C."/>
            <person name="Blankenburg K."/>
            <person name="Forbes L."/>
            <person name="Fu Q."/>
            <person name="Gubbala S."/>
            <person name="Hirani K."/>
            <person name="Jayaseelan J.C."/>
            <person name="Lara F."/>
            <person name="Munidasa M."/>
            <person name="Palculict T."/>
            <person name="Patil S."/>
            <person name="Pu L.-L."/>
            <person name="Saada N."/>
            <person name="Tang L."/>
            <person name="Weissenberger G."/>
            <person name="Zhu Y."/>
            <person name="Hemphill L."/>
            <person name="Shang Y."/>
            <person name="Youmans B."/>
            <person name="Ayvaz T."/>
            <person name="Ross M."/>
            <person name="Santibanez J."/>
            <person name="Aqrawi P."/>
            <person name="Gross S."/>
            <person name="Joshi V."/>
            <person name="Fowler G."/>
            <person name="Nazareth L."/>
            <person name="Reid J."/>
            <person name="Worley K."/>
            <person name="Petrosino J."/>
            <person name="Highlander S."/>
            <person name="Gibbs R."/>
        </authorList>
    </citation>
    <scope>NUCLEOTIDE SEQUENCE [LARGE SCALE GENOMIC DNA]</scope>
    <source>
        <strain evidence="2">DSM 20284</strain>
    </source>
</reference>
<dbReference type="eggNOG" id="COG0434">
    <property type="taxonomic scope" value="Bacteria"/>
</dbReference>
<gene>
    <name evidence="2" type="ORF">HMPREF0623_1554</name>
</gene>
<protein>
    <submittedName>
        <fullName evidence="2">Membrane complex biogenesis protein, BtpA family</fullName>
    </submittedName>
</protein>
<dbReference type="InterPro" id="IPR005137">
    <property type="entry name" value="BtpA"/>
</dbReference>
<proteinExistence type="inferred from homology"/>
<dbReference type="PANTHER" id="PTHR21381">
    <property type="entry name" value="ZGC:162297"/>
    <property type="match status" value="1"/>
</dbReference>
<comment type="similarity">
    <text evidence="1">Belongs to the BtpA family.</text>
</comment>
<dbReference type="InterPro" id="IPR011060">
    <property type="entry name" value="RibuloseP-bd_barrel"/>
</dbReference>
<dbReference type="HOGENOM" id="CLU_097840_0_0_9"/>
<comment type="caution">
    <text evidence="2">The sequence shown here is derived from an EMBL/GenBank/DDBJ whole genome shotgun (WGS) entry which is preliminary data.</text>
</comment>
<dbReference type="Pfam" id="PF03437">
    <property type="entry name" value="BtpA"/>
    <property type="match status" value="1"/>
</dbReference>